<dbReference type="Proteomes" id="UP000246171">
    <property type="component" value="Unassembled WGS sequence"/>
</dbReference>
<keyword evidence="1" id="KW-1133">Transmembrane helix</keyword>
<dbReference type="EMBL" id="MSFU01000006">
    <property type="protein sequence ID" value="PWY78612.1"/>
    <property type="molecule type" value="Genomic_DNA"/>
</dbReference>
<feature type="transmembrane region" description="Helical" evidence="1">
    <location>
        <begin position="26"/>
        <end position="44"/>
    </location>
</feature>
<keyword evidence="3" id="KW-1185">Reference proteome</keyword>
<dbReference type="AlphaFoldDB" id="A0A317W040"/>
<comment type="caution">
    <text evidence="2">The sequence shown here is derived from an EMBL/GenBank/DDBJ whole genome shotgun (WGS) entry which is preliminary data.</text>
</comment>
<evidence type="ECO:0000313" key="3">
    <source>
        <dbReference type="Proteomes" id="UP000246171"/>
    </source>
</evidence>
<name>A0A317W040_ASPEC</name>
<accession>A0A317W040</accession>
<gene>
    <name evidence="2" type="ORF">BO83DRAFT_376182</name>
</gene>
<protein>
    <submittedName>
        <fullName evidence="2">Uncharacterized protein</fullName>
    </submittedName>
</protein>
<dbReference type="GeneID" id="37052612"/>
<keyword evidence="1" id="KW-0472">Membrane</keyword>
<organism evidence="2 3">
    <name type="scientific">Aspergillus eucalypticola (strain CBS 122712 / IBT 29274)</name>
    <dbReference type="NCBI Taxonomy" id="1448314"/>
    <lineage>
        <taxon>Eukaryota</taxon>
        <taxon>Fungi</taxon>
        <taxon>Dikarya</taxon>
        <taxon>Ascomycota</taxon>
        <taxon>Pezizomycotina</taxon>
        <taxon>Eurotiomycetes</taxon>
        <taxon>Eurotiomycetidae</taxon>
        <taxon>Eurotiales</taxon>
        <taxon>Aspergillaceae</taxon>
        <taxon>Aspergillus</taxon>
        <taxon>Aspergillus subgen. Circumdati</taxon>
    </lineage>
</organism>
<dbReference type="VEuPathDB" id="FungiDB:BO83DRAFT_376182"/>
<dbReference type="RefSeq" id="XP_025390404.1">
    <property type="nucleotide sequence ID" value="XM_025530650.1"/>
</dbReference>
<evidence type="ECO:0000313" key="2">
    <source>
        <dbReference type="EMBL" id="PWY78612.1"/>
    </source>
</evidence>
<keyword evidence="1" id="KW-0812">Transmembrane</keyword>
<reference evidence="2" key="1">
    <citation type="submission" date="2016-12" db="EMBL/GenBank/DDBJ databases">
        <title>The genomes of Aspergillus section Nigri reveals drivers in fungal speciation.</title>
        <authorList>
            <consortium name="DOE Joint Genome Institute"/>
            <person name="Vesth T.C."/>
            <person name="Nybo J."/>
            <person name="Theobald S."/>
            <person name="Brandl J."/>
            <person name="Frisvad J.C."/>
            <person name="Nielsen K.F."/>
            <person name="Lyhne E.K."/>
            <person name="Kogle M.E."/>
            <person name="Kuo A."/>
            <person name="Riley R."/>
            <person name="Clum A."/>
            <person name="Nolan M."/>
            <person name="Lipzen A."/>
            <person name="Salamov A."/>
            <person name="Henrissat B."/>
            <person name="Wiebenga A."/>
            <person name="De vries R.P."/>
            <person name="Grigoriev I.V."/>
            <person name="Mortensen U.H."/>
            <person name="Andersen M.R."/>
            <person name="Baker S.E."/>
        </authorList>
    </citation>
    <scope>NUCLEOTIDE SEQUENCE</scope>
    <source>
        <strain evidence="2">CBS 122712</strain>
    </source>
</reference>
<sequence length="55" mass="6133">MSLHNKMMSTEYENCADLMPFPFLWFHYPSCFVSGGSGGVALIISSGREIRTNSD</sequence>
<evidence type="ECO:0000256" key="1">
    <source>
        <dbReference type="SAM" id="Phobius"/>
    </source>
</evidence>
<proteinExistence type="predicted"/>